<feature type="binding site" description="in other chain" evidence="8">
    <location>
        <position position="258"/>
    </location>
    <ligand>
        <name>IMP</name>
        <dbReference type="ChEBI" id="CHEBI:58053"/>
        <note>ligand shared between dimeric partners</note>
    </ligand>
</feature>
<comment type="similarity">
    <text evidence="8 9">Belongs to the adenylosuccinate synthetase family.</text>
</comment>
<dbReference type="SUPFAM" id="SSF52540">
    <property type="entry name" value="P-loop containing nucleoside triphosphate hydrolases"/>
    <property type="match status" value="1"/>
</dbReference>
<feature type="binding site" evidence="8">
    <location>
        <begin position="366"/>
        <end position="368"/>
    </location>
    <ligand>
        <name>GTP</name>
        <dbReference type="ChEBI" id="CHEBI:37565"/>
    </ligand>
</feature>
<dbReference type="InterPro" id="IPR027417">
    <property type="entry name" value="P-loop_NTPase"/>
</dbReference>
<feature type="binding site" evidence="8">
    <location>
        <begin position="451"/>
        <end position="453"/>
    </location>
    <ligand>
        <name>GTP</name>
        <dbReference type="ChEBI" id="CHEBI:37565"/>
    </ligand>
</feature>
<feature type="binding site" description="in other chain" evidence="8">
    <location>
        <position position="138"/>
    </location>
    <ligand>
        <name>IMP</name>
        <dbReference type="ChEBI" id="CHEBI:58053"/>
        <note>ligand shared between dimeric partners</note>
    </ligand>
</feature>
<comment type="pathway">
    <text evidence="8 9">Purine metabolism; AMP biosynthesis via de novo pathway; AMP from IMP: step 1/2.</text>
</comment>
<protein>
    <recommendedName>
        <fullName evidence="8 9">Adenylosuccinate synthetase</fullName>
        <shortName evidence="8">AMPSase</shortName>
        <shortName evidence="8">AdSS</shortName>
        <ecNumber evidence="8 9">6.3.4.4</ecNumber>
    </recommendedName>
    <alternativeName>
        <fullName evidence="8">IMP--aspartate ligase</fullName>
    </alternativeName>
</protein>
<feature type="binding site" evidence="8">
    <location>
        <position position="339"/>
    </location>
    <ligand>
        <name>GTP</name>
        <dbReference type="ChEBI" id="CHEBI:37565"/>
    </ligand>
</feature>
<evidence type="ECO:0000256" key="3">
    <source>
        <dbReference type="ARBA" id="ARBA00022723"/>
    </source>
</evidence>
<dbReference type="InterPro" id="IPR042111">
    <property type="entry name" value="Adenylosuccinate_synth_dom3"/>
</dbReference>
<dbReference type="Proteomes" id="UP000231383">
    <property type="component" value="Unassembled WGS sequence"/>
</dbReference>
<dbReference type="AlphaFoldDB" id="A0A2M8F0B1"/>
<feature type="binding site" evidence="8">
    <location>
        <begin position="333"/>
        <end position="339"/>
    </location>
    <ligand>
        <name>substrate</name>
    </ligand>
</feature>
<dbReference type="GO" id="GO:0005737">
    <property type="term" value="C:cytoplasm"/>
    <property type="evidence" value="ECO:0007669"/>
    <property type="project" value="UniProtKB-SubCell"/>
</dbReference>
<reference evidence="11" key="1">
    <citation type="submission" date="2017-09" db="EMBL/GenBank/DDBJ databases">
        <title>Depth-based differentiation of microbial function through sediment-hosted aquifers and enrichment of novel symbionts in the deep terrestrial subsurface.</title>
        <authorList>
            <person name="Probst A.J."/>
            <person name="Ladd B."/>
            <person name="Jarett J.K."/>
            <person name="Geller-Mcgrath D.E."/>
            <person name="Sieber C.M.K."/>
            <person name="Emerson J.B."/>
            <person name="Anantharaman K."/>
            <person name="Thomas B.C."/>
            <person name="Malmstrom R."/>
            <person name="Stieglmeier M."/>
            <person name="Klingl A."/>
            <person name="Woyke T."/>
            <person name="Ryan C.M."/>
            <person name="Banfield J.F."/>
        </authorList>
    </citation>
    <scope>NUCLEOTIDE SEQUENCE [LARGE SCALE GENOMIC DNA]</scope>
</reference>
<dbReference type="FunFam" id="3.90.170.10:FF:000001">
    <property type="entry name" value="Adenylosuccinate synthetase"/>
    <property type="match status" value="1"/>
</dbReference>
<sequence length="462" mass="50470">MPNSPEGIHGTTVTVGAQWGDEGKGAVVERLTRRASAKNVIRFSGADNAGHTVYNEFGKTVLHLIPSGIFTARAILTGGVLINPERIMSEMEELNEKGVDISPDNLLLSEHAHMIMPWHVSRDKLKEAARGEGKIGTTGRGVGPAAADRTAREGLRLGDLLLPESDLEAKLMKELTFQTALTEMMQLQATFTRGDFDEMSYYAQMQLMQKALDRYDSAKIWNMLIRSKETLGPMIANPLPVIWKDHDDGETSIGEGAQGGLIGSVGGTYPYVTSTNPGLLGFCESTMIPPHEVRDTIAVAKAYMTRVGEGPMPTEMTDSEAEELRQLGGEFGATTGRPRRCGWFDGPATRHGAHRVCGARRLAISKLDILDYMDEIRVCDGYIIGGKLYNELQNPSADQLGHDVVTPHYRILKGWQESTTGARSFTDLPENAQKYVLALKDATGMPVDFVSVGPESEAMFEL</sequence>
<evidence type="ECO:0000256" key="1">
    <source>
        <dbReference type="ARBA" id="ARBA00011738"/>
    </source>
</evidence>
<dbReference type="GO" id="GO:0044208">
    <property type="term" value="P:'de novo' AMP biosynthetic process"/>
    <property type="evidence" value="ECO:0007669"/>
    <property type="project" value="UniProtKB-UniRule"/>
</dbReference>
<dbReference type="InterPro" id="IPR042110">
    <property type="entry name" value="Adenylosuccinate_synth_dom2"/>
</dbReference>
<dbReference type="SMART" id="SM00788">
    <property type="entry name" value="Adenylsucc_synt"/>
    <property type="match status" value="1"/>
</dbReference>
<dbReference type="Gene3D" id="1.10.300.10">
    <property type="entry name" value="Adenylosuccinate Synthetase, subunit A, domain 2"/>
    <property type="match status" value="1"/>
</dbReference>
<evidence type="ECO:0000256" key="5">
    <source>
        <dbReference type="ARBA" id="ARBA00022755"/>
    </source>
</evidence>
<dbReference type="PANTHER" id="PTHR11846">
    <property type="entry name" value="ADENYLOSUCCINATE SYNTHETASE"/>
    <property type="match status" value="1"/>
</dbReference>
<dbReference type="InterPro" id="IPR018220">
    <property type="entry name" value="Adenylosuccin_syn_GTP-bd"/>
</dbReference>
<evidence type="ECO:0000313" key="11">
    <source>
        <dbReference type="Proteomes" id="UP000231383"/>
    </source>
</evidence>
<feature type="binding site" description="in other chain" evidence="8">
    <location>
        <begin position="48"/>
        <end position="51"/>
    </location>
    <ligand>
        <name>IMP</name>
        <dbReference type="ChEBI" id="CHEBI:58053"/>
        <note>ligand shared between dimeric partners</note>
    </ligand>
</feature>
<keyword evidence="5 8" id="KW-0658">Purine biosynthesis</keyword>
<comment type="subcellular location">
    <subcellularLocation>
        <location evidence="8">Cytoplasm</location>
    </subcellularLocation>
</comment>
<evidence type="ECO:0000256" key="8">
    <source>
        <dbReference type="HAMAP-Rule" id="MF_00011"/>
    </source>
</evidence>
<dbReference type="FunFam" id="1.10.300.10:FF:000001">
    <property type="entry name" value="Adenylosuccinate synthetase"/>
    <property type="match status" value="1"/>
</dbReference>
<keyword evidence="7 8" id="KW-0342">GTP-binding</keyword>
<dbReference type="CDD" id="cd03108">
    <property type="entry name" value="AdSS"/>
    <property type="match status" value="1"/>
</dbReference>
<feature type="active site" description="Proton acceptor" evidence="8">
    <location>
        <position position="21"/>
    </location>
</feature>
<feature type="active site" description="Proton donor" evidence="8">
    <location>
        <position position="51"/>
    </location>
</feature>
<keyword evidence="6 8" id="KW-0460">Magnesium</keyword>
<dbReference type="InterPro" id="IPR042109">
    <property type="entry name" value="Adenylosuccinate_synth_dom1"/>
</dbReference>
<dbReference type="EMBL" id="PFSC01000072">
    <property type="protein sequence ID" value="PJC32690.1"/>
    <property type="molecule type" value="Genomic_DNA"/>
</dbReference>
<dbReference type="PANTHER" id="PTHR11846:SF0">
    <property type="entry name" value="ADENYLOSUCCINATE SYNTHETASE"/>
    <property type="match status" value="1"/>
</dbReference>
<accession>A0A2M8F0B1</accession>
<keyword evidence="4 8" id="KW-0547">Nucleotide-binding</keyword>
<feature type="binding site" evidence="8">
    <location>
        <begin position="20"/>
        <end position="26"/>
    </location>
    <ligand>
        <name>GTP</name>
        <dbReference type="ChEBI" id="CHEBI:37565"/>
    </ligand>
</feature>
<dbReference type="GO" id="GO:0046040">
    <property type="term" value="P:IMP metabolic process"/>
    <property type="evidence" value="ECO:0007669"/>
    <property type="project" value="TreeGrafter"/>
</dbReference>
<feature type="binding site" evidence="8">
    <location>
        <position position="21"/>
    </location>
    <ligand>
        <name>Mg(2+)</name>
        <dbReference type="ChEBI" id="CHEBI:18420"/>
    </ligand>
</feature>
<dbReference type="NCBIfam" id="NF002223">
    <property type="entry name" value="PRK01117.1"/>
    <property type="match status" value="1"/>
</dbReference>
<comment type="caution">
    <text evidence="10">The sequence shown here is derived from an EMBL/GenBank/DDBJ whole genome shotgun (WGS) entry which is preliminary data.</text>
</comment>
<comment type="catalytic activity">
    <reaction evidence="8 9">
        <text>IMP + L-aspartate + GTP = N(6)-(1,2-dicarboxyethyl)-AMP + GDP + phosphate + 2 H(+)</text>
        <dbReference type="Rhea" id="RHEA:15753"/>
        <dbReference type="ChEBI" id="CHEBI:15378"/>
        <dbReference type="ChEBI" id="CHEBI:29991"/>
        <dbReference type="ChEBI" id="CHEBI:37565"/>
        <dbReference type="ChEBI" id="CHEBI:43474"/>
        <dbReference type="ChEBI" id="CHEBI:57567"/>
        <dbReference type="ChEBI" id="CHEBI:58053"/>
        <dbReference type="ChEBI" id="CHEBI:58189"/>
        <dbReference type="EC" id="6.3.4.4"/>
    </reaction>
</comment>
<evidence type="ECO:0000256" key="4">
    <source>
        <dbReference type="ARBA" id="ARBA00022741"/>
    </source>
</evidence>
<comment type="subunit">
    <text evidence="1 8">Homodimer.</text>
</comment>
<proteinExistence type="inferred from homology"/>
<comment type="function">
    <text evidence="8">Plays an important role in the de novo pathway of purine nucleotide biosynthesis. Catalyzes the first committed step in the biosynthesis of AMP from IMP.</text>
</comment>
<evidence type="ECO:0000256" key="7">
    <source>
        <dbReference type="ARBA" id="ARBA00023134"/>
    </source>
</evidence>
<dbReference type="HAMAP" id="MF_00011">
    <property type="entry name" value="Adenylosucc_synth"/>
    <property type="match status" value="1"/>
</dbReference>
<feature type="binding site" evidence="8">
    <location>
        <position position="50"/>
    </location>
    <ligand>
        <name>Mg(2+)</name>
        <dbReference type="ChEBI" id="CHEBI:18420"/>
    </ligand>
</feature>
<comment type="cofactor">
    <cofactor evidence="8">
        <name>Mg(2+)</name>
        <dbReference type="ChEBI" id="CHEBI:18420"/>
    </cofactor>
    <text evidence="8">Binds 1 Mg(2+) ion per subunit.</text>
</comment>
<evidence type="ECO:0000256" key="9">
    <source>
        <dbReference type="RuleBase" id="RU000520"/>
    </source>
</evidence>
<dbReference type="GO" id="GO:0000287">
    <property type="term" value="F:magnesium ion binding"/>
    <property type="evidence" value="ECO:0007669"/>
    <property type="project" value="UniProtKB-UniRule"/>
</dbReference>
<feature type="binding site" description="in other chain" evidence="8">
    <location>
        <position position="273"/>
    </location>
    <ligand>
        <name>IMP</name>
        <dbReference type="ChEBI" id="CHEBI:58053"/>
        <note>ligand shared between dimeric partners</note>
    </ligand>
</feature>
<dbReference type="InterPro" id="IPR001114">
    <property type="entry name" value="Adenylosuccinate_synthetase"/>
</dbReference>
<feature type="binding site" evidence="8">
    <location>
        <position position="152"/>
    </location>
    <ligand>
        <name>IMP</name>
        <dbReference type="ChEBI" id="CHEBI:58053"/>
        <note>ligand shared between dimeric partners</note>
    </ligand>
</feature>
<evidence type="ECO:0000313" key="10">
    <source>
        <dbReference type="EMBL" id="PJC32690.1"/>
    </source>
</evidence>
<dbReference type="GO" id="GO:0004019">
    <property type="term" value="F:adenylosuccinate synthase activity"/>
    <property type="evidence" value="ECO:0007669"/>
    <property type="project" value="UniProtKB-UniRule"/>
</dbReference>
<organism evidence="10 11">
    <name type="scientific">Candidatus Roizmanbacteria bacterium CG_4_9_14_0_2_um_filter_39_13</name>
    <dbReference type="NCBI Taxonomy" id="1974839"/>
    <lineage>
        <taxon>Bacteria</taxon>
        <taxon>Candidatus Roizmaniibacteriota</taxon>
    </lineage>
</organism>
<dbReference type="Gene3D" id="3.90.170.10">
    <property type="entry name" value="Adenylosuccinate Synthetase, subunit A, domain 3"/>
    <property type="match status" value="1"/>
</dbReference>
<feature type="binding site" evidence="8">
    <location>
        <begin position="50"/>
        <end position="52"/>
    </location>
    <ligand>
        <name>GTP</name>
        <dbReference type="ChEBI" id="CHEBI:37565"/>
    </ligand>
</feature>
<gene>
    <name evidence="8" type="primary">purA</name>
    <name evidence="10" type="ORF">CO051_02695</name>
</gene>
<name>A0A2M8F0B1_9BACT</name>
<dbReference type="Gene3D" id="3.40.440.10">
    <property type="entry name" value="Adenylosuccinate Synthetase, subunit A, domain 1"/>
    <property type="match status" value="1"/>
</dbReference>
<dbReference type="UniPathway" id="UPA00075">
    <property type="reaction ID" value="UER00335"/>
</dbReference>
<keyword evidence="8" id="KW-0963">Cytoplasm</keyword>
<feature type="binding site" description="in other chain" evidence="8">
    <location>
        <position position="337"/>
    </location>
    <ligand>
        <name>IMP</name>
        <dbReference type="ChEBI" id="CHEBI:58053"/>
        <note>ligand shared between dimeric partners</note>
    </ligand>
</feature>
<feature type="binding site" description="in other chain" evidence="8">
    <location>
        <begin position="21"/>
        <end position="24"/>
    </location>
    <ligand>
        <name>IMP</name>
        <dbReference type="ChEBI" id="CHEBI:58053"/>
        <note>ligand shared between dimeric partners</note>
    </ligand>
</feature>
<dbReference type="PROSITE" id="PS01266">
    <property type="entry name" value="ADENYLOSUCCIN_SYN_1"/>
    <property type="match status" value="1"/>
</dbReference>
<keyword evidence="3 8" id="KW-0479">Metal-binding</keyword>
<evidence type="ECO:0000256" key="6">
    <source>
        <dbReference type="ARBA" id="ARBA00022842"/>
    </source>
</evidence>
<dbReference type="Pfam" id="PF00709">
    <property type="entry name" value="Adenylsucc_synt"/>
    <property type="match status" value="1"/>
</dbReference>
<keyword evidence="2 8" id="KW-0436">Ligase</keyword>
<dbReference type="EC" id="6.3.4.4" evidence="8 9"/>
<dbReference type="GO" id="GO:0005525">
    <property type="term" value="F:GTP binding"/>
    <property type="evidence" value="ECO:0007669"/>
    <property type="project" value="UniProtKB-UniRule"/>
</dbReference>
<evidence type="ECO:0000256" key="2">
    <source>
        <dbReference type="ARBA" id="ARBA00022598"/>
    </source>
</evidence>